<name>A0A1Q9G697_9GAMM</name>
<dbReference type="InterPro" id="IPR006279">
    <property type="entry name" value="SoxD"/>
</dbReference>
<dbReference type="Proteomes" id="UP000186905">
    <property type="component" value="Unassembled WGS sequence"/>
</dbReference>
<reference evidence="1 2" key="1">
    <citation type="submission" date="2016-09" db="EMBL/GenBank/DDBJ databases">
        <title>Photobacterium proteolyticum sp. nov. a protease producing bacterium isolated from ocean sediments of Laizhou Bay.</title>
        <authorList>
            <person name="Li Y."/>
        </authorList>
    </citation>
    <scope>NUCLEOTIDE SEQUENCE [LARGE SCALE GENOMIC DNA]</scope>
    <source>
        <strain evidence="1 2">13-12</strain>
    </source>
</reference>
<dbReference type="EMBL" id="MJIL01000101">
    <property type="protein sequence ID" value="OLQ69462.1"/>
    <property type="molecule type" value="Genomic_DNA"/>
</dbReference>
<sequence length="98" mass="11530">MLQIYCPYCGEAREEEEFHYGGEAHIVRPVDPELLSDEEWGHYLFHRKNIKGRHQEMWFHAAGCRKFFNVTRNTVTYQIEHVYKIGESAPAESEEAQG</sequence>
<dbReference type="InterPro" id="IPR038561">
    <property type="entry name" value="SoxD_sf"/>
</dbReference>
<dbReference type="OrthoDB" id="7159274at2"/>
<dbReference type="NCBIfam" id="TIGR01374">
    <property type="entry name" value="soxD"/>
    <property type="match status" value="1"/>
</dbReference>
<comment type="caution">
    <text evidence="1">The sequence shown here is derived from an EMBL/GenBank/DDBJ whole genome shotgun (WGS) entry which is preliminary data.</text>
</comment>
<keyword evidence="2" id="KW-1185">Reference proteome</keyword>
<proteinExistence type="predicted"/>
<dbReference type="AlphaFoldDB" id="A0A1Q9G697"/>
<dbReference type="GO" id="GO:0008115">
    <property type="term" value="F:sarcosine oxidase activity"/>
    <property type="evidence" value="ECO:0007669"/>
    <property type="project" value="InterPro"/>
</dbReference>
<gene>
    <name evidence="1" type="ORF">BIT28_21020</name>
</gene>
<evidence type="ECO:0000313" key="1">
    <source>
        <dbReference type="EMBL" id="OLQ69462.1"/>
    </source>
</evidence>
<dbReference type="Pfam" id="PF04267">
    <property type="entry name" value="SoxD"/>
    <property type="match status" value="1"/>
</dbReference>
<dbReference type="Gene3D" id="3.30.2270.10">
    <property type="entry name" value="Folate-binding superfamily"/>
    <property type="match status" value="1"/>
</dbReference>
<accession>A0A1Q9G697</accession>
<protein>
    <submittedName>
        <fullName evidence="1">Sarcosine oxidase subunit delta</fullName>
    </submittedName>
</protein>
<dbReference type="RefSeq" id="WP_075768391.1">
    <property type="nucleotide sequence ID" value="NZ_MJIL01000101.1"/>
</dbReference>
<organism evidence="1 2">
    <name type="scientific">Photobacterium proteolyticum</name>
    <dbReference type="NCBI Taxonomy" id="1903952"/>
    <lineage>
        <taxon>Bacteria</taxon>
        <taxon>Pseudomonadati</taxon>
        <taxon>Pseudomonadota</taxon>
        <taxon>Gammaproteobacteria</taxon>
        <taxon>Vibrionales</taxon>
        <taxon>Vibrionaceae</taxon>
        <taxon>Photobacterium</taxon>
    </lineage>
</organism>
<dbReference type="STRING" id="1903952.BIT28_21020"/>
<evidence type="ECO:0000313" key="2">
    <source>
        <dbReference type="Proteomes" id="UP000186905"/>
    </source>
</evidence>
<dbReference type="GO" id="GO:0046653">
    <property type="term" value="P:tetrahydrofolate metabolic process"/>
    <property type="evidence" value="ECO:0007669"/>
    <property type="project" value="InterPro"/>
</dbReference>